<organism evidence="3 4">
    <name type="scientific">Paraherbaspirillum soli</name>
    <dbReference type="NCBI Taxonomy" id="631222"/>
    <lineage>
        <taxon>Bacteria</taxon>
        <taxon>Pseudomonadati</taxon>
        <taxon>Pseudomonadota</taxon>
        <taxon>Betaproteobacteria</taxon>
        <taxon>Burkholderiales</taxon>
        <taxon>Oxalobacteraceae</taxon>
        <taxon>Paraherbaspirillum</taxon>
    </lineage>
</organism>
<keyword evidence="4" id="KW-1185">Reference proteome</keyword>
<evidence type="ECO:0000256" key="1">
    <source>
        <dbReference type="SAM" id="MobiDB-lite"/>
    </source>
</evidence>
<keyword evidence="2" id="KW-0732">Signal</keyword>
<evidence type="ECO:0000256" key="2">
    <source>
        <dbReference type="SAM" id="SignalP"/>
    </source>
</evidence>
<proteinExistence type="predicted"/>
<dbReference type="EMBL" id="JBHSMT010000031">
    <property type="protein sequence ID" value="MFC5476390.1"/>
    <property type="molecule type" value="Genomic_DNA"/>
</dbReference>
<dbReference type="RefSeq" id="WP_379000544.1">
    <property type="nucleotide sequence ID" value="NZ_JBHSMT010000031.1"/>
</dbReference>
<dbReference type="Proteomes" id="UP001596045">
    <property type="component" value="Unassembled WGS sequence"/>
</dbReference>
<accession>A0ABW0MEB1</accession>
<protein>
    <submittedName>
        <fullName evidence="3">Uncharacterized protein</fullName>
    </submittedName>
</protein>
<evidence type="ECO:0000313" key="4">
    <source>
        <dbReference type="Proteomes" id="UP001596045"/>
    </source>
</evidence>
<comment type="caution">
    <text evidence="3">The sequence shown here is derived from an EMBL/GenBank/DDBJ whole genome shotgun (WGS) entry which is preliminary data.</text>
</comment>
<sequence length="112" mass="11980">MQRFLILLLIFLLPMQVFAGTLESQAEKRSMPVQTQQGFAGQLQMAADSGAACDADDEVADASDMQLDLGDDFVPAIPFLFASDSIASTLAPSSDRARQPPFLPLVAPPPRA</sequence>
<feature type="compositionally biased region" description="Pro residues" evidence="1">
    <location>
        <begin position="101"/>
        <end position="112"/>
    </location>
</feature>
<reference evidence="4" key="1">
    <citation type="journal article" date="2019" name="Int. J. Syst. Evol. Microbiol.">
        <title>The Global Catalogue of Microorganisms (GCM) 10K type strain sequencing project: providing services to taxonomists for standard genome sequencing and annotation.</title>
        <authorList>
            <consortium name="The Broad Institute Genomics Platform"/>
            <consortium name="The Broad Institute Genome Sequencing Center for Infectious Disease"/>
            <person name="Wu L."/>
            <person name="Ma J."/>
        </authorList>
    </citation>
    <scope>NUCLEOTIDE SEQUENCE [LARGE SCALE GENOMIC DNA]</scope>
    <source>
        <strain evidence="4">JCM 17066</strain>
    </source>
</reference>
<evidence type="ECO:0000313" key="3">
    <source>
        <dbReference type="EMBL" id="MFC5476390.1"/>
    </source>
</evidence>
<feature type="region of interest" description="Disordered" evidence="1">
    <location>
        <begin position="91"/>
        <end position="112"/>
    </location>
</feature>
<name>A0ABW0MEB1_9BURK</name>
<gene>
    <name evidence="3" type="ORF">ACFPM8_20690</name>
</gene>
<feature type="signal peptide" evidence="2">
    <location>
        <begin position="1"/>
        <end position="19"/>
    </location>
</feature>
<feature type="chain" id="PRO_5046399616" evidence="2">
    <location>
        <begin position="20"/>
        <end position="112"/>
    </location>
</feature>